<keyword evidence="2 7" id="KW-0812">Transmembrane</keyword>
<evidence type="ECO:0000256" key="1">
    <source>
        <dbReference type="ARBA" id="ARBA00004141"/>
    </source>
</evidence>
<proteinExistence type="inferred from homology"/>
<evidence type="ECO:0000259" key="8">
    <source>
        <dbReference type="Pfam" id="PF20684"/>
    </source>
</evidence>
<dbReference type="HOGENOM" id="CLU_028200_3_4_1"/>
<dbReference type="Pfam" id="PF20684">
    <property type="entry name" value="Fung_rhodopsin"/>
    <property type="match status" value="1"/>
</dbReference>
<feature type="transmembrane region" description="Helical" evidence="7">
    <location>
        <begin position="44"/>
        <end position="65"/>
    </location>
</feature>
<keyword evidence="3 7" id="KW-1133">Transmembrane helix</keyword>
<evidence type="ECO:0000256" key="3">
    <source>
        <dbReference type="ARBA" id="ARBA00022989"/>
    </source>
</evidence>
<gene>
    <name evidence="9" type="ORF">MBM_07522</name>
</gene>
<dbReference type="OMA" id="FCEIFYT"/>
<accession>K1WPK8</accession>
<dbReference type="OrthoDB" id="3936451at2759"/>
<dbReference type="InterPro" id="IPR049326">
    <property type="entry name" value="Rhodopsin_dom_fungi"/>
</dbReference>
<sequence length="474" mass="51961">MSPSTNRSPEVEGVAGLFLGLTWGTAVLRIYVRAVMAKNFGLEDWLAISALLLFTSTAVFALLGINESMGLPYNEVMAIAPQNYTPAMMWWFAVELSYVTATCVLKLSIGVFLLRIAVKEWHRICLYLTMGFVLLFSVGYFFFLIFQCSPVDFFWLQFSQKPGTCINPDIVGALTYTHSGLNASADIILAFLPVHIVSQLHMNLRTKITVSLILSLGMIACIAVIVRIPYVKILVDNSHDFLYYSTDVVIWSAIEPGLAITAANMATLRPLFSVCLSRSKFWGTTSSRCKTSRYWTHKTGSGFSSRMRTAGKGYTRSRSMGNADAIGLGALDPNGSRTRETKCGACGADCDACGNPSTKSNLDTRIEKEALPQGSSWDIERQSGPNCKPTGEWPLVSSASDSDNSNSNPNPNATIVKTVRTEIWSSYEFSGPLPTLPPEMYDQLWAELIDHLLAQADVQPASAEVLAEHSGFTN</sequence>
<dbReference type="Proteomes" id="UP000006753">
    <property type="component" value="Unassembled WGS sequence"/>
</dbReference>
<feature type="transmembrane region" description="Helical" evidence="7">
    <location>
        <begin position="90"/>
        <end position="114"/>
    </location>
</feature>
<feature type="transmembrane region" description="Helical" evidence="7">
    <location>
        <begin position="181"/>
        <end position="198"/>
    </location>
</feature>
<comment type="subcellular location">
    <subcellularLocation>
        <location evidence="1">Membrane</location>
        <topology evidence="1">Multi-pass membrane protein</topology>
    </subcellularLocation>
</comment>
<feature type="region of interest" description="Disordered" evidence="6">
    <location>
        <begin position="370"/>
        <end position="413"/>
    </location>
</feature>
<dbReference type="InterPro" id="IPR052337">
    <property type="entry name" value="SAT4-like"/>
</dbReference>
<evidence type="ECO:0000256" key="2">
    <source>
        <dbReference type="ARBA" id="ARBA00022692"/>
    </source>
</evidence>
<reference evidence="9 10" key="1">
    <citation type="journal article" date="2012" name="BMC Genomics">
        <title>Sequencing the genome of Marssonina brunnea reveals fungus-poplar co-evolution.</title>
        <authorList>
            <person name="Zhu S."/>
            <person name="Cao Y.-Z."/>
            <person name="Jiang C."/>
            <person name="Tan B.-Y."/>
            <person name="Wang Z."/>
            <person name="Feng S."/>
            <person name="Zhang L."/>
            <person name="Su X.-H."/>
            <person name="Brejova B."/>
            <person name="Vinar T."/>
            <person name="Xu M."/>
            <person name="Wang M.-X."/>
            <person name="Zhang S.-G."/>
            <person name="Huang M.-R."/>
            <person name="Wu R."/>
            <person name="Zhou Y."/>
        </authorList>
    </citation>
    <scope>NUCLEOTIDE SEQUENCE [LARGE SCALE GENOMIC DNA]</scope>
    <source>
        <strain evidence="9 10">MB_m1</strain>
    </source>
</reference>
<evidence type="ECO:0000313" key="10">
    <source>
        <dbReference type="Proteomes" id="UP000006753"/>
    </source>
</evidence>
<dbReference type="KEGG" id="mbe:MBM_07522"/>
<feature type="domain" description="Rhodopsin" evidence="8">
    <location>
        <begin position="28"/>
        <end position="273"/>
    </location>
</feature>
<dbReference type="PANTHER" id="PTHR33048">
    <property type="entry name" value="PTH11-LIKE INTEGRAL MEMBRANE PROTEIN (AFU_ORTHOLOGUE AFUA_5G11245)"/>
    <property type="match status" value="1"/>
</dbReference>
<keyword evidence="4 7" id="KW-0472">Membrane</keyword>
<feature type="transmembrane region" description="Helical" evidence="7">
    <location>
        <begin position="210"/>
        <end position="230"/>
    </location>
</feature>
<dbReference type="InParanoid" id="K1WPK8"/>
<comment type="similarity">
    <text evidence="5">Belongs to the SAT4 family.</text>
</comment>
<evidence type="ECO:0000256" key="7">
    <source>
        <dbReference type="SAM" id="Phobius"/>
    </source>
</evidence>
<feature type="compositionally biased region" description="Low complexity" evidence="6">
    <location>
        <begin position="397"/>
        <end position="413"/>
    </location>
</feature>
<evidence type="ECO:0000256" key="4">
    <source>
        <dbReference type="ARBA" id="ARBA00023136"/>
    </source>
</evidence>
<organism evidence="9 10">
    <name type="scientific">Marssonina brunnea f. sp. multigermtubi (strain MB_m1)</name>
    <name type="common">Marssonina leaf spot fungus</name>
    <dbReference type="NCBI Taxonomy" id="1072389"/>
    <lineage>
        <taxon>Eukaryota</taxon>
        <taxon>Fungi</taxon>
        <taxon>Dikarya</taxon>
        <taxon>Ascomycota</taxon>
        <taxon>Pezizomycotina</taxon>
        <taxon>Leotiomycetes</taxon>
        <taxon>Helotiales</taxon>
        <taxon>Drepanopezizaceae</taxon>
        <taxon>Drepanopeziza</taxon>
    </lineage>
</organism>
<feature type="transmembrane region" description="Helical" evidence="7">
    <location>
        <begin position="13"/>
        <end position="32"/>
    </location>
</feature>
<feature type="transmembrane region" description="Helical" evidence="7">
    <location>
        <begin position="126"/>
        <end position="146"/>
    </location>
</feature>
<evidence type="ECO:0000256" key="5">
    <source>
        <dbReference type="ARBA" id="ARBA00038359"/>
    </source>
</evidence>
<dbReference type="eggNOG" id="ENOG502R8GX">
    <property type="taxonomic scope" value="Eukaryota"/>
</dbReference>
<dbReference type="AlphaFoldDB" id="K1WPK8"/>
<evidence type="ECO:0000313" key="9">
    <source>
        <dbReference type="EMBL" id="EKD14292.1"/>
    </source>
</evidence>
<dbReference type="EMBL" id="JH921446">
    <property type="protein sequence ID" value="EKD14292.1"/>
    <property type="molecule type" value="Genomic_DNA"/>
</dbReference>
<dbReference type="GO" id="GO:0016020">
    <property type="term" value="C:membrane"/>
    <property type="evidence" value="ECO:0007669"/>
    <property type="project" value="UniProtKB-SubCell"/>
</dbReference>
<keyword evidence="10" id="KW-1185">Reference proteome</keyword>
<dbReference type="PANTHER" id="PTHR33048:SF96">
    <property type="entry name" value="INTEGRAL MEMBRANE PROTEIN"/>
    <property type="match status" value="1"/>
</dbReference>
<protein>
    <submittedName>
        <fullName evidence="9">Integral membrane protein</fullName>
    </submittedName>
</protein>
<evidence type="ECO:0000256" key="6">
    <source>
        <dbReference type="SAM" id="MobiDB-lite"/>
    </source>
</evidence>
<name>K1WPK8_MARBU</name>